<name>A0A445DBY3_ARAHY</name>
<feature type="domain" description="Thioredoxin" evidence="1">
    <location>
        <begin position="38"/>
        <end position="89"/>
    </location>
</feature>
<dbReference type="InterPro" id="IPR013766">
    <property type="entry name" value="Thioredoxin_domain"/>
</dbReference>
<dbReference type="PANTHER" id="PTHR10438:SF463">
    <property type="entry name" value="THIOREDOXIN"/>
    <property type="match status" value="1"/>
</dbReference>
<keyword evidence="3" id="KW-1185">Reference proteome</keyword>
<organism evidence="2 3">
    <name type="scientific">Arachis hypogaea</name>
    <name type="common">Peanut</name>
    <dbReference type="NCBI Taxonomy" id="3818"/>
    <lineage>
        <taxon>Eukaryota</taxon>
        <taxon>Viridiplantae</taxon>
        <taxon>Streptophyta</taxon>
        <taxon>Embryophyta</taxon>
        <taxon>Tracheophyta</taxon>
        <taxon>Spermatophyta</taxon>
        <taxon>Magnoliopsida</taxon>
        <taxon>eudicotyledons</taxon>
        <taxon>Gunneridae</taxon>
        <taxon>Pentapetalae</taxon>
        <taxon>rosids</taxon>
        <taxon>fabids</taxon>
        <taxon>Fabales</taxon>
        <taxon>Fabaceae</taxon>
        <taxon>Papilionoideae</taxon>
        <taxon>50 kb inversion clade</taxon>
        <taxon>dalbergioids sensu lato</taxon>
        <taxon>Dalbergieae</taxon>
        <taxon>Pterocarpus clade</taxon>
        <taxon>Arachis</taxon>
    </lineage>
</organism>
<dbReference type="EMBL" id="SDMP01000004">
    <property type="protein sequence ID" value="RYR60681.1"/>
    <property type="molecule type" value="Genomic_DNA"/>
</dbReference>
<dbReference type="InterPro" id="IPR036249">
    <property type="entry name" value="Thioredoxin-like_sf"/>
</dbReference>
<gene>
    <name evidence="2" type="ORF">Ahy_A04g017736</name>
</gene>
<dbReference type="PANTHER" id="PTHR10438">
    <property type="entry name" value="THIOREDOXIN"/>
    <property type="match status" value="1"/>
</dbReference>
<protein>
    <recommendedName>
        <fullName evidence="1">Thioredoxin domain-containing protein</fullName>
    </recommendedName>
</protein>
<dbReference type="Pfam" id="PF00085">
    <property type="entry name" value="Thioredoxin"/>
    <property type="match status" value="1"/>
</dbReference>
<proteinExistence type="predicted"/>
<evidence type="ECO:0000313" key="2">
    <source>
        <dbReference type="EMBL" id="RYR60681.1"/>
    </source>
</evidence>
<dbReference type="CDD" id="cd02947">
    <property type="entry name" value="TRX_family"/>
    <property type="match status" value="1"/>
</dbReference>
<dbReference type="Proteomes" id="UP000289738">
    <property type="component" value="Chromosome A04"/>
</dbReference>
<sequence length="93" mass="10076">MGGVLSAVLGGDAAAATTEGGSAEDSHVKSFHSSPRFQLHFNELKDSSKLDVAKDFKVQAMPTFVLVKQGKEIDRIVGAKKDELEKKVKQYRA</sequence>
<reference evidence="2 3" key="1">
    <citation type="submission" date="2019-01" db="EMBL/GenBank/DDBJ databases">
        <title>Sequencing of cultivated peanut Arachis hypogaea provides insights into genome evolution and oil improvement.</title>
        <authorList>
            <person name="Chen X."/>
        </authorList>
    </citation>
    <scope>NUCLEOTIDE SEQUENCE [LARGE SCALE GENOMIC DNA]</scope>
    <source>
        <strain evidence="3">cv. Fuhuasheng</strain>
        <tissue evidence="2">Leaves</tissue>
    </source>
</reference>
<comment type="caution">
    <text evidence="2">The sequence shown here is derived from an EMBL/GenBank/DDBJ whole genome shotgun (WGS) entry which is preliminary data.</text>
</comment>
<dbReference type="AlphaFoldDB" id="A0A445DBY3"/>
<evidence type="ECO:0000313" key="3">
    <source>
        <dbReference type="Proteomes" id="UP000289738"/>
    </source>
</evidence>
<dbReference type="InterPro" id="IPR050620">
    <property type="entry name" value="Thioredoxin_H-type-like"/>
</dbReference>
<accession>A0A445DBY3</accession>
<dbReference type="STRING" id="3818.A0A445DBY3"/>
<dbReference type="SUPFAM" id="SSF52833">
    <property type="entry name" value="Thioredoxin-like"/>
    <property type="match status" value="1"/>
</dbReference>
<evidence type="ECO:0000259" key="1">
    <source>
        <dbReference type="Pfam" id="PF00085"/>
    </source>
</evidence>
<dbReference type="Gene3D" id="3.40.30.10">
    <property type="entry name" value="Glutaredoxin"/>
    <property type="match status" value="1"/>
</dbReference>